<accession>A0A3F2RPV3</accession>
<dbReference type="NCBIfam" id="TIGR00604">
    <property type="entry name" value="rad3"/>
    <property type="match status" value="1"/>
</dbReference>
<dbReference type="GO" id="GO:0006281">
    <property type="term" value="P:DNA repair"/>
    <property type="evidence" value="ECO:0007669"/>
    <property type="project" value="UniProtKB-KW"/>
</dbReference>
<dbReference type="Pfam" id="PF13307">
    <property type="entry name" value="Helicase_C_2"/>
    <property type="match status" value="2"/>
</dbReference>
<dbReference type="InterPro" id="IPR014013">
    <property type="entry name" value="Helic_SF1/SF2_ATP-bd_DinG/Rad3"/>
</dbReference>
<evidence type="ECO:0000256" key="13">
    <source>
        <dbReference type="ARBA" id="ARBA00023235"/>
    </source>
</evidence>
<dbReference type="InterPro" id="IPR057498">
    <property type="entry name" value="Rtel1_ARCH"/>
</dbReference>
<evidence type="ECO:0000313" key="17">
    <source>
        <dbReference type="EMBL" id="RLN60728.1"/>
    </source>
</evidence>
<sequence length="708" mass="78886">MVTLEICGIPVEFPFPPYDSQLIYMEKVLLALSSKQNAILESPTGTGKTLCLLCATLAWRRQLMKKLGVNGVTSALTARRPAKSSLAYEGYDSGGEGTESPQIPRIIYSSRTHSQLKQVVQELKNTSYRPNVVVLGSREYLCVNEKVSKLKGTKQNLSCRSTIKDKRCMYKLGFDAFARRTKKQAQPIMDIEELVSTMTEKKICPFFLTRNILPEAEIVFVPYNYLIDPMARRSIGISIENSILIFDEAHNVESIASEAASYALSSNDISGCISEVDQFIKALSNGRVQLDAGSNLTMESTQTLRALFVEIDKGLNSFPLSSNGGFTKPGEYIFEFFEQFNVNFETCPLVLNMIEEIIEVANAGDDSQRAASKLDAMLSFLGTIFRSKEQHLKSAKNYRVHIQEVRERASNASRLFNAARKNKSSTTRVFNYWCFHPGVAFREICTNNVHNVILTSGTLSPLDTTIKELGIEFPVRLENNHVVDSDQVWVGVVGTGVTGKRLNSSYNFRSTETYLLELGNTIVNFTRLVPHGLLVFFPSYSILEESIDRWQRPAVGEATSSIWDRIVQQKQIFVEPRGRADFKAVVDEYHQVITDNAKGAVFFAVCRGKQASRAVNQAIGRVIRHRHDYGAIILLDESAQECSGASRAARPSCAPETKFGLSADVYIQMEKDGFTSCPVCKVPIKLEQLSLIRAAKDSSSHPAVEKQA</sequence>
<keyword evidence="3" id="KW-0479">Metal-binding</keyword>
<evidence type="ECO:0000256" key="5">
    <source>
        <dbReference type="ARBA" id="ARBA00022763"/>
    </source>
</evidence>
<dbReference type="SUPFAM" id="SSF52540">
    <property type="entry name" value="P-loop containing nucleoside triphosphate hydrolases"/>
    <property type="match status" value="1"/>
</dbReference>
<keyword evidence="12" id="KW-0234">DNA repair</keyword>
<comment type="caution">
    <text evidence="17">The sequence shown here is derived from an EMBL/GenBank/DDBJ whole genome shotgun (WGS) entry which is preliminary data.</text>
</comment>
<evidence type="ECO:0000313" key="16">
    <source>
        <dbReference type="EMBL" id="RLN51014.1"/>
    </source>
</evidence>
<dbReference type="GO" id="GO:0046872">
    <property type="term" value="F:metal ion binding"/>
    <property type="evidence" value="ECO:0007669"/>
    <property type="project" value="UniProtKB-KW"/>
</dbReference>
<dbReference type="AlphaFoldDB" id="A0A3F2RPV3"/>
<dbReference type="EMBL" id="MBAD02001931">
    <property type="protein sequence ID" value="RLN51014.1"/>
    <property type="molecule type" value="Genomic_DNA"/>
</dbReference>
<dbReference type="PROSITE" id="PS51193">
    <property type="entry name" value="HELICASE_ATP_BIND_2"/>
    <property type="match status" value="1"/>
</dbReference>
<keyword evidence="7" id="KW-0347">Helicase</keyword>
<dbReference type="EMBL" id="MBDO02000179">
    <property type="protein sequence ID" value="RLN60728.1"/>
    <property type="molecule type" value="Genomic_DNA"/>
</dbReference>
<dbReference type="GO" id="GO:0003678">
    <property type="term" value="F:DNA helicase activity"/>
    <property type="evidence" value="ECO:0007669"/>
    <property type="project" value="InterPro"/>
</dbReference>
<dbReference type="Pfam" id="PF06733">
    <property type="entry name" value="DEAD_2"/>
    <property type="match status" value="1"/>
</dbReference>
<evidence type="ECO:0000256" key="6">
    <source>
        <dbReference type="ARBA" id="ARBA00022801"/>
    </source>
</evidence>
<dbReference type="GO" id="GO:0005634">
    <property type="term" value="C:nucleus"/>
    <property type="evidence" value="ECO:0007669"/>
    <property type="project" value="UniProtKB-SubCell"/>
</dbReference>
<dbReference type="OrthoDB" id="19182at2759"/>
<keyword evidence="11" id="KW-0238">DNA-binding</keyword>
<evidence type="ECO:0000256" key="3">
    <source>
        <dbReference type="ARBA" id="ARBA00022723"/>
    </source>
</evidence>
<dbReference type="GO" id="GO:0016818">
    <property type="term" value="F:hydrolase activity, acting on acid anhydrides, in phosphorus-containing anhydrides"/>
    <property type="evidence" value="ECO:0007669"/>
    <property type="project" value="InterPro"/>
</dbReference>
<evidence type="ECO:0000256" key="2">
    <source>
        <dbReference type="ARBA" id="ARBA00022485"/>
    </source>
</evidence>
<feature type="domain" description="Helicase ATP-binding" evidence="15">
    <location>
        <begin position="7"/>
        <end position="308"/>
    </location>
</feature>
<proteinExistence type="predicted"/>
<evidence type="ECO:0000256" key="11">
    <source>
        <dbReference type="ARBA" id="ARBA00023125"/>
    </source>
</evidence>
<name>A0A3F2RPV3_9STRA</name>
<keyword evidence="2" id="KW-0004">4Fe-4S</keyword>
<dbReference type="CDD" id="cd17970">
    <property type="entry name" value="DEAHc_FancJ"/>
    <property type="match status" value="1"/>
</dbReference>
<dbReference type="GO" id="GO:0090657">
    <property type="term" value="P:telomeric loop disassembly"/>
    <property type="evidence" value="ECO:0007669"/>
    <property type="project" value="TreeGrafter"/>
</dbReference>
<organism evidence="17 18">
    <name type="scientific">Phytophthora kernoviae</name>
    <dbReference type="NCBI Taxonomy" id="325452"/>
    <lineage>
        <taxon>Eukaryota</taxon>
        <taxon>Sar</taxon>
        <taxon>Stramenopiles</taxon>
        <taxon>Oomycota</taxon>
        <taxon>Peronosporomycetes</taxon>
        <taxon>Peronosporales</taxon>
        <taxon>Peronosporaceae</taxon>
        <taxon>Phytophthora</taxon>
    </lineage>
</organism>
<dbReference type="SMART" id="SM00491">
    <property type="entry name" value="HELICc2"/>
    <property type="match status" value="1"/>
</dbReference>
<dbReference type="PANTHER" id="PTHR11472:SF34">
    <property type="entry name" value="REGULATOR OF TELOMERE ELONGATION HELICASE 1"/>
    <property type="match status" value="1"/>
</dbReference>
<dbReference type="GO" id="GO:0045910">
    <property type="term" value="P:negative regulation of DNA recombination"/>
    <property type="evidence" value="ECO:0007669"/>
    <property type="project" value="TreeGrafter"/>
</dbReference>
<dbReference type="Proteomes" id="UP000284657">
    <property type="component" value="Unassembled WGS sequence"/>
</dbReference>
<dbReference type="GO" id="GO:0051539">
    <property type="term" value="F:4 iron, 4 sulfur cluster binding"/>
    <property type="evidence" value="ECO:0007669"/>
    <property type="project" value="UniProtKB-KW"/>
</dbReference>
<dbReference type="GO" id="GO:0010569">
    <property type="term" value="P:regulation of double-strand break repair via homologous recombination"/>
    <property type="evidence" value="ECO:0007669"/>
    <property type="project" value="TreeGrafter"/>
</dbReference>
<dbReference type="SMART" id="SM00488">
    <property type="entry name" value="DEXDc2"/>
    <property type="match status" value="1"/>
</dbReference>
<keyword evidence="6" id="KW-0378">Hydrolase</keyword>
<dbReference type="Gene3D" id="3.40.50.300">
    <property type="entry name" value="P-loop containing nucleotide triphosphate hydrolases"/>
    <property type="match status" value="3"/>
</dbReference>
<dbReference type="PANTHER" id="PTHR11472">
    <property type="entry name" value="DNA REPAIR DEAD HELICASE RAD3/XP-D SUBFAMILY MEMBER"/>
    <property type="match status" value="1"/>
</dbReference>
<keyword evidence="8" id="KW-0067">ATP-binding</keyword>
<dbReference type="GO" id="GO:0003677">
    <property type="term" value="F:DNA binding"/>
    <property type="evidence" value="ECO:0007669"/>
    <property type="project" value="UniProtKB-KW"/>
</dbReference>
<dbReference type="Pfam" id="PF23109">
    <property type="entry name" value="ARCH_RTEL1"/>
    <property type="match status" value="1"/>
</dbReference>
<dbReference type="InterPro" id="IPR006555">
    <property type="entry name" value="ATP-dep_Helicase_C"/>
</dbReference>
<evidence type="ECO:0000256" key="4">
    <source>
        <dbReference type="ARBA" id="ARBA00022741"/>
    </source>
</evidence>
<keyword evidence="13" id="KW-0413">Isomerase</keyword>
<keyword evidence="14" id="KW-0539">Nucleus</keyword>
<dbReference type="GO" id="GO:0070182">
    <property type="term" value="F:DNA polymerase binding"/>
    <property type="evidence" value="ECO:0007669"/>
    <property type="project" value="TreeGrafter"/>
</dbReference>
<keyword evidence="9" id="KW-0408">Iron</keyword>
<dbReference type="InterPro" id="IPR006554">
    <property type="entry name" value="Helicase-like_DEXD_c2"/>
</dbReference>
<protein>
    <recommendedName>
        <fullName evidence="15">Helicase ATP-binding domain-containing protein</fullName>
    </recommendedName>
</protein>
<evidence type="ECO:0000256" key="7">
    <source>
        <dbReference type="ARBA" id="ARBA00022806"/>
    </source>
</evidence>
<dbReference type="InterPro" id="IPR010614">
    <property type="entry name" value="RAD3-like_helicase_DEAD"/>
</dbReference>
<evidence type="ECO:0000256" key="9">
    <source>
        <dbReference type="ARBA" id="ARBA00023004"/>
    </source>
</evidence>
<evidence type="ECO:0000313" key="19">
    <source>
        <dbReference type="Proteomes" id="UP000284657"/>
    </source>
</evidence>
<gene>
    <name evidence="16" type="ORF">BBJ29_002916</name>
    <name evidence="17" type="ORF">BBP00_00005835</name>
</gene>
<evidence type="ECO:0000256" key="1">
    <source>
        <dbReference type="ARBA" id="ARBA00004123"/>
    </source>
</evidence>
<dbReference type="Proteomes" id="UP000277300">
    <property type="component" value="Unassembled WGS sequence"/>
</dbReference>
<dbReference type="InterPro" id="IPR045028">
    <property type="entry name" value="DinG/Rad3-like"/>
</dbReference>
<keyword evidence="5" id="KW-0227">DNA damage</keyword>
<reference evidence="18 19" key="1">
    <citation type="submission" date="2018-07" db="EMBL/GenBank/DDBJ databases">
        <title>Genome sequencing of oomycete isolates from Chile give support for New Zealand origin for Phytophthora kernoviae and make available the first Nothophytophthora sp. genome.</title>
        <authorList>
            <person name="Studholme D.J."/>
            <person name="Sanfuentes E."/>
            <person name="Panda P."/>
            <person name="Hill R."/>
            <person name="Sambles C."/>
            <person name="Grant M."/>
            <person name="Williams N.M."/>
            <person name="Mcdougal R.L."/>
        </authorList>
    </citation>
    <scope>NUCLEOTIDE SEQUENCE [LARGE SCALE GENOMIC DNA]</scope>
    <source>
        <strain evidence="17">Chile6</strain>
        <strain evidence="16">Chile7</strain>
    </source>
</reference>
<evidence type="ECO:0000256" key="8">
    <source>
        <dbReference type="ARBA" id="ARBA00022840"/>
    </source>
</evidence>
<keyword evidence="4" id="KW-0547">Nucleotide-binding</keyword>
<dbReference type="InterPro" id="IPR027417">
    <property type="entry name" value="P-loop_NTPase"/>
</dbReference>
<evidence type="ECO:0000256" key="12">
    <source>
        <dbReference type="ARBA" id="ARBA00023204"/>
    </source>
</evidence>
<dbReference type="GO" id="GO:1904430">
    <property type="term" value="P:negative regulation of t-circle formation"/>
    <property type="evidence" value="ECO:0007669"/>
    <property type="project" value="TreeGrafter"/>
</dbReference>
<evidence type="ECO:0000256" key="14">
    <source>
        <dbReference type="ARBA" id="ARBA00023242"/>
    </source>
</evidence>
<comment type="subcellular location">
    <subcellularLocation>
        <location evidence="1">Nucleus</location>
    </subcellularLocation>
</comment>
<evidence type="ECO:0000313" key="18">
    <source>
        <dbReference type="Proteomes" id="UP000277300"/>
    </source>
</evidence>
<dbReference type="InterPro" id="IPR013020">
    <property type="entry name" value="Rad3/Chl1-like"/>
</dbReference>
<dbReference type="GO" id="GO:0005524">
    <property type="term" value="F:ATP binding"/>
    <property type="evidence" value="ECO:0007669"/>
    <property type="project" value="UniProtKB-KW"/>
</dbReference>
<evidence type="ECO:0000259" key="15">
    <source>
        <dbReference type="PROSITE" id="PS51193"/>
    </source>
</evidence>
<evidence type="ECO:0000256" key="10">
    <source>
        <dbReference type="ARBA" id="ARBA00023014"/>
    </source>
</evidence>
<keyword evidence="10" id="KW-0411">Iron-sulfur</keyword>